<keyword evidence="2" id="KW-1185">Reference proteome</keyword>
<proteinExistence type="predicted"/>
<comment type="caution">
    <text evidence="1">The sequence shown here is derived from an EMBL/GenBank/DDBJ whole genome shotgun (WGS) entry which is preliminary data.</text>
</comment>
<organism evidence="1 2">
    <name type="scientific">Polaribacter aquimarinus</name>
    <dbReference type="NCBI Taxonomy" id="2100726"/>
    <lineage>
        <taxon>Bacteria</taxon>
        <taxon>Pseudomonadati</taxon>
        <taxon>Bacteroidota</taxon>
        <taxon>Flavobacteriia</taxon>
        <taxon>Flavobacteriales</taxon>
        <taxon>Flavobacteriaceae</taxon>
    </lineage>
</organism>
<sequence>MKKLFFTIILCLVAFSNINAQKIEMKKSFGTNMYMQDGKRLNAKQLTDLMKGNEKALSAIKKAKTNNTWATVLGGAGGFLVGFPIGTSIGGGDAKWELAAVGAGLIVAAIPLNSAYNKHSKKAVNLYNNEISSSAYHFKPEFNLNLKGTGLGITMSF</sequence>
<evidence type="ECO:0000313" key="1">
    <source>
        <dbReference type="EMBL" id="PWG06145.1"/>
    </source>
</evidence>
<dbReference type="OrthoDB" id="1122180at2"/>
<protein>
    <submittedName>
        <fullName evidence="1">Uncharacterized protein</fullName>
    </submittedName>
</protein>
<name>A0A2U2JCV1_9FLAO</name>
<dbReference type="RefSeq" id="WP_109404476.1">
    <property type="nucleotide sequence ID" value="NZ_QFFG01000002.1"/>
</dbReference>
<reference evidence="1 2" key="1">
    <citation type="submission" date="2018-05" db="EMBL/GenBank/DDBJ databases">
        <title>Polaribacter aquimarinus sp. nov., isolated from sediment in a sediment of sea.</title>
        <authorList>
            <person name="Lu D."/>
        </authorList>
    </citation>
    <scope>NUCLEOTIDE SEQUENCE [LARGE SCALE GENOMIC DNA]</scope>
    <source>
        <strain evidence="1 2">ZY113</strain>
    </source>
</reference>
<dbReference type="EMBL" id="QFFG01000002">
    <property type="protein sequence ID" value="PWG06145.1"/>
    <property type="molecule type" value="Genomic_DNA"/>
</dbReference>
<gene>
    <name evidence="1" type="ORF">DIS07_06865</name>
</gene>
<dbReference type="AlphaFoldDB" id="A0A2U2JCV1"/>
<dbReference type="Proteomes" id="UP000245670">
    <property type="component" value="Unassembled WGS sequence"/>
</dbReference>
<evidence type="ECO:0000313" key="2">
    <source>
        <dbReference type="Proteomes" id="UP000245670"/>
    </source>
</evidence>
<accession>A0A2U2JCV1</accession>